<feature type="non-terminal residue" evidence="9">
    <location>
        <position position="1"/>
    </location>
</feature>
<dbReference type="InterPro" id="IPR011013">
    <property type="entry name" value="Gal_mutarotase_sf_dom"/>
</dbReference>
<keyword evidence="6" id="KW-0106">Calcium</keyword>
<gene>
    <name evidence="9" type="ORF">F2Y44_24085</name>
</gene>
<feature type="domain" description="Beta galactosidase small chain/" evidence="8">
    <location>
        <begin position="1"/>
        <end position="150"/>
    </location>
</feature>
<dbReference type="InterPro" id="IPR004199">
    <property type="entry name" value="B-gal_small/dom_5"/>
</dbReference>
<dbReference type="SUPFAM" id="SSF74650">
    <property type="entry name" value="Galactose mutarotase-like"/>
    <property type="match status" value="1"/>
</dbReference>
<dbReference type="GO" id="GO:0005990">
    <property type="term" value="P:lactose catabolic process"/>
    <property type="evidence" value="ECO:0007669"/>
    <property type="project" value="TreeGrafter"/>
</dbReference>
<comment type="subunit">
    <text evidence="3">Monomer.</text>
</comment>
<reference evidence="9" key="1">
    <citation type="journal article" date="2019" name="Nat. Med.">
        <title>A library of human gut bacterial isolates paired with longitudinal multiomics data enables mechanistic microbiome research.</title>
        <authorList>
            <person name="Poyet M."/>
            <person name="Groussin M."/>
            <person name="Gibbons S.M."/>
            <person name="Avila-Pacheco J."/>
            <person name="Jiang X."/>
            <person name="Kearney S.M."/>
            <person name="Perrotta A.R."/>
            <person name="Berdy B."/>
            <person name="Zhao S."/>
            <person name="Lieberman T.D."/>
            <person name="Swanson P.K."/>
            <person name="Smith M."/>
            <person name="Roesemann S."/>
            <person name="Alexander J.E."/>
            <person name="Rich S.A."/>
            <person name="Livny J."/>
            <person name="Vlamakis H."/>
            <person name="Clish C."/>
            <person name="Bullock K."/>
            <person name="Deik A."/>
            <person name="Scott J."/>
            <person name="Pierce K.A."/>
            <person name="Xavier R.J."/>
            <person name="Alm E.J."/>
        </authorList>
    </citation>
    <scope>NUCLEOTIDE SEQUENCE [LARGE SCALE GENOMIC DNA]</scope>
    <source>
        <strain evidence="9">BIOML-A8</strain>
    </source>
</reference>
<evidence type="ECO:0000259" key="8">
    <source>
        <dbReference type="SMART" id="SM01038"/>
    </source>
</evidence>
<organism evidence="9">
    <name type="scientific">Phocaeicola dorei</name>
    <dbReference type="NCBI Taxonomy" id="357276"/>
    <lineage>
        <taxon>Bacteria</taxon>
        <taxon>Pseudomonadati</taxon>
        <taxon>Bacteroidota</taxon>
        <taxon>Bacteroidia</taxon>
        <taxon>Bacteroidales</taxon>
        <taxon>Bacteroidaceae</taxon>
        <taxon>Phocaeicola</taxon>
    </lineage>
</organism>
<dbReference type="GO" id="GO:0004565">
    <property type="term" value="F:beta-galactosidase activity"/>
    <property type="evidence" value="ECO:0007669"/>
    <property type="project" value="UniProtKB-EC"/>
</dbReference>
<keyword evidence="5" id="KW-0378">Hydrolase</keyword>
<evidence type="ECO:0000256" key="2">
    <source>
        <dbReference type="ARBA" id="ARBA00001913"/>
    </source>
</evidence>
<evidence type="ECO:0000256" key="7">
    <source>
        <dbReference type="ARBA" id="ARBA00023295"/>
    </source>
</evidence>
<dbReference type="AlphaFoldDB" id="A0A642PJT0"/>
<dbReference type="EMBL" id="VVZE01000214">
    <property type="protein sequence ID" value="KAA5377571.1"/>
    <property type="molecule type" value="Genomic_DNA"/>
</dbReference>
<dbReference type="Pfam" id="PF02929">
    <property type="entry name" value="Bgal_small_N"/>
    <property type="match status" value="1"/>
</dbReference>
<dbReference type="Gene3D" id="2.70.98.10">
    <property type="match status" value="1"/>
</dbReference>
<evidence type="ECO:0000256" key="1">
    <source>
        <dbReference type="ARBA" id="ARBA00001412"/>
    </source>
</evidence>
<name>A0A642PJT0_9BACT</name>
<evidence type="ECO:0000256" key="4">
    <source>
        <dbReference type="ARBA" id="ARBA00012756"/>
    </source>
</evidence>
<comment type="cofactor">
    <cofactor evidence="2">
        <name>Ca(2+)</name>
        <dbReference type="ChEBI" id="CHEBI:29108"/>
    </cofactor>
</comment>
<keyword evidence="7" id="KW-0326">Glycosidase</keyword>
<comment type="caution">
    <text evidence="9">The sequence shown here is derived from an EMBL/GenBank/DDBJ whole genome shotgun (WGS) entry which is preliminary data.</text>
</comment>
<evidence type="ECO:0000256" key="6">
    <source>
        <dbReference type="ARBA" id="ARBA00022837"/>
    </source>
</evidence>
<dbReference type="EC" id="3.2.1.23" evidence="4"/>
<evidence type="ECO:0000313" key="9">
    <source>
        <dbReference type="EMBL" id="KAA5377571.1"/>
    </source>
</evidence>
<sequence>SITLNKQYDQMAWLGRGPHENYCDRNGSSFVGLYKGSVAEQYFAYDRPQENGNKTDVRWMSLTDLKGNGLMVIGAPTISGSAYLFPTEDLDEPGTRKSQRHISDIQPKDMVTWNIDFKQMGVGGDTSWGAYPHQPYLIPARKMEFSFRLCPAQEKGVKENQRYLEMK</sequence>
<dbReference type="SMART" id="SM01038">
    <property type="entry name" value="Bgal_small_N"/>
    <property type="match status" value="1"/>
</dbReference>
<proteinExistence type="predicted"/>
<protein>
    <recommendedName>
        <fullName evidence="4">beta-galactosidase</fullName>
        <ecNumber evidence="4">3.2.1.23</ecNumber>
    </recommendedName>
</protein>
<accession>A0A642PJT0</accession>
<dbReference type="PANTHER" id="PTHR46323">
    <property type="entry name" value="BETA-GALACTOSIDASE"/>
    <property type="match status" value="1"/>
</dbReference>
<dbReference type="PANTHER" id="PTHR46323:SF2">
    <property type="entry name" value="BETA-GALACTOSIDASE"/>
    <property type="match status" value="1"/>
</dbReference>
<dbReference type="GO" id="GO:0030246">
    <property type="term" value="F:carbohydrate binding"/>
    <property type="evidence" value="ECO:0007669"/>
    <property type="project" value="InterPro"/>
</dbReference>
<evidence type="ECO:0000256" key="3">
    <source>
        <dbReference type="ARBA" id="ARBA00011245"/>
    </source>
</evidence>
<comment type="catalytic activity">
    <reaction evidence="1">
        <text>Hydrolysis of terminal non-reducing beta-D-galactose residues in beta-D-galactosides.</text>
        <dbReference type="EC" id="3.2.1.23"/>
    </reaction>
</comment>
<dbReference type="GO" id="GO:0009341">
    <property type="term" value="C:beta-galactosidase complex"/>
    <property type="evidence" value="ECO:0007669"/>
    <property type="project" value="InterPro"/>
</dbReference>
<evidence type="ECO:0000256" key="5">
    <source>
        <dbReference type="ARBA" id="ARBA00022801"/>
    </source>
</evidence>
<dbReference type="InterPro" id="IPR050347">
    <property type="entry name" value="Bact_Beta-galactosidase"/>
</dbReference>
<dbReference type="InterPro" id="IPR014718">
    <property type="entry name" value="GH-type_carb-bd"/>
</dbReference>